<proteinExistence type="predicted"/>
<dbReference type="OrthoDB" id="104580at2"/>
<sequence>MASTSVEETVAPDDAIADSRRALVARVIGSSIFLKTERLSGFLSSICELALSGRAHEINEHSIGTTVFGRSPHYDSTVDGIVRTQASRLRQKLDLYFNGEGADEPIRIVIPRGSYVPLFEPAPGALPQPIETPPLTLPLEAPVTPSRFPIYIWSASICLALALITVLLSHAGILTLSLHGRPQAHPLWSEIFTPGRATLAVPGDSGSVMRQGIINRNMGLADYLSSDHGMANTTSSAAIRAEADDFGGRRYTTIVDLEIVHDLDQIALSGRGKLELRYARELTTNDLKRGNVILIGAPEANPWVELFERNMNFVFSHDRDHRVMSVVNRSPTGSEPHQWDSRYTDAQRRVFGVVAYLPNLSGNGNVLIVEGTSMAGTDSAWDFVSDDSQLLPFLKQIRGSDRSVPHFEVVLGTNNFNGSAAKTAVLAWRTSR</sequence>
<evidence type="ECO:0000313" key="2">
    <source>
        <dbReference type="EMBL" id="MBB6142985.1"/>
    </source>
</evidence>
<reference evidence="2 3" key="1">
    <citation type="submission" date="2020-08" db="EMBL/GenBank/DDBJ databases">
        <title>Genomic Encyclopedia of Type Strains, Phase IV (KMG-IV): sequencing the most valuable type-strain genomes for metagenomic binning, comparative biology and taxonomic classification.</title>
        <authorList>
            <person name="Goeker M."/>
        </authorList>
    </citation>
    <scope>NUCLEOTIDE SEQUENCE [LARGE SCALE GENOMIC DNA]</scope>
    <source>
        <strain evidence="2 3">DSM 103733</strain>
    </source>
</reference>
<accession>A0A841JRE4</accession>
<protein>
    <submittedName>
        <fullName evidence="2">Uncharacterized protein</fullName>
    </submittedName>
</protein>
<name>A0A841JRE4_9BACT</name>
<dbReference type="AlphaFoldDB" id="A0A841JRE4"/>
<organism evidence="2 3">
    <name type="scientific">Silvibacterium bohemicum</name>
    <dbReference type="NCBI Taxonomy" id="1577686"/>
    <lineage>
        <taxon>Bacteria</taxon>
        <taxon>Pseudomonadati</taxon>
        <taxon>Acidobacteriota</taxon>
        <taxon>Terriglobia</taxon>
        <taxon>Terriglobales</taxon>
        <taxon>Acidobacteriaceae</taxon>
        <taxon>Silvibacterium</taxon>
    </lineage>
</organism>
<keyword evidence="1" id="KW-1133">Transmembrane helix</keyword>
<evidence type="ECO:0000313" key="3">
    <source>
        <dbReference type="Proteomes" id="UP000538666"/>
    </source>
</evidence>
<keyword evidence="1" id="KW-0472">Membrane</keyword>
<dbReference type="RefSeq" id="WP_050061934.1">
    <property type="nucleotide sequence ID" value="NZ_JACHEK010000002.1"/>
</dbReference>
<dbReference type="EMBL" id="JACHEK010000002">
    <property type="protein sequence ID" value="MBB6142985.1"/>
    <property type="molecule type" value="Genomic_DNA"/>
</dbReference>
<dbReference type="Proteomes" id="UP000538666">
    <property type="component" value="Unassembled WGS sequence"/>
</dbReference>
<keyword evidence="3" id="KW-1185">Reference proteome</keyword>
<feature type="transmembrane region" description="Helical" evidence="1">
    <location>
        <begin position="150"/>
        <end position="176"/>
    </location>
</feature>
<comment type="caution">
    <text evidence="2">The sequence shown here is derived from an EMBL/GenBank/DDBJ whole genome shotgun (WGS) entry which is preliminary data.</text>
</comment>
<evidence type="ECO:0000256" key="1">
    <source>
        <dbReference type="SAM" id="Phobius"/>
    </source>
</evidence>
<keyword evidence="1" id="KW-0812">Transmembrane</keyword>
<gene>
    <name evidence="2" type="ORF">HNQ77_000929</name>
</gene>